<feature type="region of interest" description="Disordered" evidence="1">
    <location>
        <begin position="1"/>
        <end position="44"/>
    </location>
</feature>
<feature type="non-terminal residue" evidence="2">
    <location>
        <position position="1"/>
    </location>
</feature>
<gene>
    <name evidence="2" type="ORF">FOZ62_030917</name>
</gene>
<comment type="caution">
    <text evidence="2">The sequence shown here is derived from an EMBL/GenBank/DDBJ whole genome shotgun (WGS) entry which is preliminary data.</text>
</comment>
<dbReference type="Proteomes" id="UP000574390">
    <property type="component" value="Unassembled WGS sequence"/>
</dbReference>
<feature type="non-terminal residue" evidence="2">
    <location>
        <position position="218"/>
    </location>
</feature>
<evidence type="ECO:0000313" key="3">
    <source>
        <dbReference type="Proteomes" id="UP000574390"/>
    </source>
</evidence>
<name>A0A7J6PAH8_PEROL</name>
<feature type="compositionally biased region" description="Basic and acidic residues" evidence="1">
    <location>
        <begin position="1"/>
        <end position="12"/>
    </location>
</feature>
<evidence type="ECO:0000313" key="2">
    <source>
        <dbReference type="EMBL" id="KAF4693062.1"/>
    </source>
</evidence>
<sequence length="218" mass="23439">SDADPHHDHDDQQQQDPPARPDTAVTVFVGENRADPSATAPLPPSPTLPFWQPHTHTNPLHAQYCYMCLYGRRPGQEGGRGGAAEVVAAEEGEGVAENSPTYEDLCAKGYLVPSGSGVGGGKSMDETVLRRGEGSGDDQTGTPEGVVKTFRQKADFEKGNVPAKILEESIDAVYAATIGHDVAEALKDDITWESVVEPELVERAWDVVEEMNELTAEE</sequence>
<dbReference type="EMBL" id="JABANM010036094">
    <property type="protein sequence ID" value="KAF4693062.1"/>
    <property type="molecule type" value="Genomic_DNA"/>
</dbReference>
<accession>A0A7J6PAH8</accession>
<dbReference type="AlphaFoldDB" id="A0A7J6PAH8"/>
<organism evidence="2 3">
    <name type="scientific">Perkinsus olseni</name>
    <name type="common">Perkinsus atlanticus</name>
    <dbReference type="NCBI Taxonomy" id="32597"/>
    <lineage>
        <taxon>Eukaryota</taxon>
        <taxon>Sar</taxon>
        <taxon>Alveolata</taxon>
        <taxon>Perkinsozoa</taxon>
        <taxon>Perkinsea</taxon>
        <taxon>Perkinsida</taxon>
        <taxon>Perkinsidae</taxon>
        <taxon>Perkinsus</taxon>
    </lineage>
</organism>
<evidence type="ECO:0000256" key="1">
    <source>
        <dbReference type="SAM" id="MobiDB-lite"/>
    </source>
</evidence>
<reference evidence="2 3" key="1">
    <citation type="submission" date="2020-04" db="EMBL/GenBank/DDBJ databases">
        <title>Perkinsus olseni comparative genomics.</title>
        <authorList>
            <person name="Bogema D.R."/>
        </authorList>
    </citation>
    <scope>NUCLEOTIDE SEQUENCE [LARGE SCALE GENOMIC DNA]</scope>
    <source>
        <strain evidence="2">ATCC PRA-205</strain>
    </source>
</reference>
<proteinExistence type="predicted"/>
<protein>
    <submittedName>
        <fullName evidence="2">Uncharacterized protein</fullName>
    </submittedName>
</protein>